<keyword evidence="1" id="KW-0812">Transmembrane</keyword>
<accession>A0AA88SHG0</accession>
<dbReference type="Pfam" id="PF09294">
    <property type="entry name" value="Interfer-bind"/>
    <property type="match status" value="1"/>
</dbReference>
<evidence type="ECO:0000313" key="4">
    <source>
        <dbReference type="EMBL" id="KAK2839397.1"/>
    </source>
</evidence>
<feature type="domain" description="Fibronectin type-III" evidence="3">
    <location>
        <begin position="22"/>
        <end position="117"/>
    </location>
</feature>
<feature type="signal peptide" evidence="2">
    <location>
        <begin position="1"/>
        <end position="19"/>
    </location>
</feature>
<evidence type="ECO:0000313" key="5">
    <source>
        <dbReference type="Proteomes" id="UP001187415"/>
    </source>
</evidence>
<dbReference type="InterPro" id="IPR003961">
    <property type="entry name" value="FN3_dom"/>
</dbReference>
<keyword evidence="2" id="KW-0732">Signal</keyword>
<dbReference type="PROSITE" id="PS50853">
    <property type="entry name" value="FN3"/>
    <property type="match status" value="1"/>
</dbReference>
<evidence type="ECO:0000259" key="3">
    <source>
        <dbReference type="PROSITE" id="PS50853"/>
    </source>
</evidence>
<keyword evidence="1" id="KW-0472">Membrane</keyword>
<reference evidence="4" key="1">
    <citation type="submission" date="2023-07" db="EMBL/GenBank/DDBJ databases">
        <title>Chromosome-level Genome Assembly of Striped Snakehead (Channa striata).</title>
        <authorList>
            <person name="Liu H."/>
        </authorList>
    </citation>
    <scope>NUCLEOTIDE SEQUENCE</scope>
    <source>
        <strain evidence="4">Gz</strain>
        <tissue evidence="4">Muscle</tissue>
    </source>
</reference>
<dbReference type="Pfam" id="PF01108">
    <property type="entry name" value="Tissue_fac"/>
    <property type="match status" value="1"/>
</dbReference>
<dbReference type="Proteomes" id="UP001187415">
    <property type="component" value="Unassembled WGS sequence"/>
</dbReference>
<sequence>MGLWLLLLLHLHLGNWCMSLPAPSSVFISSINMEHTLRFLPAPGTPPETHFTVQIISSRKSSWRPVMRCLELTVGQTCNLTRMFKDPYEHYQARIQAFTPAQTSSWTLSGWFQPLSDTVLGPPDVTVSGCGNCLTVLLRVPTKELHQDLQLKDLYRGVIFHVQRTRDGAQFTLTLPYKEENEITYLQSGVEYCVSVSATGLINSNPVSSKPYCAFTSPPSSKSSCSLYVVFGLVGVFCMLGILSIGWLVCSGQMSPKLPRQHLSRSLSYVLLQGQKHGGARPEFSGHFLTSQLHETGSVSCLLTALSPGQAVMNSSELQEKDCRLAPN</sequence>
<comment type="caution">
    <text evidence="4">The sequence shown here is derived from an EMBL/GenBank/DDBJ whole genome shotgun (WGS) entry which is preliminary data.</text>
</comment>
<dbReference type="Gene3D" id="2.60.40.10">
    <property type="entry name" value="Immunoglobulins"/>
    <property type="match status" value="1"/>
</dbReference>
<keyword evidence="5" id="KW-1185">Reference proteome</keyword>
<feature type="transmembrane region" description="Helical" evidence="1">
    <location>
        <begin position="227"/>
        <end position="250"/>
    </location>
</feature>
<proteinExistence type="predicted"/>
<dbReference type="GO" id="GO:0005886">
    <property type="term" value="C:plasma membrane"/>
    <property type="evidence" value="ECO:0007669"/>
    <property type="project" value="TreeGrafter"/>
</dbReference>
<dbReference type="InterPro" id="IPR013783">
    <property type="entry name" value="Ig-like_fold"/>
</dbReference>
<protein>
    <recommendedName>
        <fullName evidence="3">Fibronectin type-III domain-containing protein</fullName>
    </recommendedName>
</protein>
<keyword evidence="1" id="KW-1133">Transmembrane helix</keyword>
<dbReference type="InterPro" id="IPR050650">
    <property type="entry name" value="Type-II_Cytokine-TF_Rcpt"/>
</dbReference>
<dbReference type="EMBL" id="JAUPFM010000010">
    <property type="protein sequence ID" value="KAK2839397.1"/>
    <property type="molecule type" value="Genomic_DNA"/>
</dbReference>
<feature type="chain" id="PRO_5041639589" description="Fibronectin type-III domain-containing protein" evidence="2">
    <location>
        <begin position="20"/>
        <end position="328"/>
    </location>
</feature>
<dbReference type="InterPro" id="IPR015373">
    <property type="entry name" value="Interferon/interleukin_rcp_dom"/>
</dbReference>
<dbReference type="PANTHER" id="PTHR20859">
    <property type="entry name" value="INTERFERON/INTERLEUKIN RECEPTOR"/>
    <property type="match status" value="1"/>
</dbReference>
<dbReference type="SUPFAM" id="SSF49265">
    <property type="entry name" value="Fibronectin type III"/>
    <property type="match status" value="2"/>
</dbReference>
<gene>
    <name evidence="4" type="ORF">Q5P01_013137</name>
</gene>
<organism evidence="4 5">
    <name type="scientific">Channa striata</name>
    <name type="common">Snakehead murrel</name>
    <name type="synonym">Ophicephalus striatus</name>
    <dbReference type="NCBI Taxonomy" id="64152"/>
    <lineage>
        <taxon>Eukaryota</taxon>
        <taxon>Metazoa</taxon>
        <taxon>Chordata</taxon>
        <taxon>Craniata</taxon>
        <taxon>Vertebrata</taxon>
        <taxon>Euteleostomi</taxon>
        <taxon>Actinopterygii</taxon>
        <taxon>Neopterygii</taxon>
        <taxon>Teleostei</taxon>
        <taxon>Neoteleostei</taxon>
        <taxon>Acanthomorphata</taxon>
        <taxon>Anabantaria</taxon>
        <taxon>Anabantiformes</taxon>
        <taxon>Channoidei</taxon>
        <taxon>Channidae</taxon>
        <taxon>Channa</taxon>
    </lineage>
</organism>
<evidence type="ECO:0000256" key="1">
    <source>
        <dbReference type="SAM" id="Phobius"/>
    </source>
</evidence>
<dbReference type="PANTHER" id="PTHR20859:SF53">
    <property type="entry name" value="INTERLEUKIN-22 RECEPTOR SUBUNIT ALPHA-1"/>
    <property type="match status" value="1"/>
</dbReference>
<evidence type="ECO:0000256" key="2">
    <source>
        <dbReference type="SAM" id="SignalP"/>
    </source>
</evidence>
<dbReference type="GO" id="GO:0004896">
    <property type="term" value="F:cytokine receptor activity"/>
    <property type="evidence" value="ECO:0007669"/>
    <property type="project" value="TreeGrafter"/>
</dbReference>
<name>A0AA88SHG0_CHASR</name>
<dbReference type="AlphaFoldDB" id="A0AA88SHG0"/>
<dbReference type="InterPro" id="IPR036116">
    <property type="entry name" value="FN3_sf"/>
</dbReference>